<dbReference type="PROSITE" id="PS00671">
    <property type="entry name" value="D_2_HYDROXYACID_DH_3"/>
    <property type="match status" value="1"/>
</dbReference>
<reference evidence="5" key="1">
    <citation type="submission" date="2016-10" db="EMBL/GenBank/DDBJ databases">
        <authorList>
            <person name="Varghese N."/>
            <person name="Submissions S."/>
        </authorList>
    </citation>
    <scope>NUCLEOTIDE SEQUENCE [LARGE SCALE GENOMIC DNA]</scope>
    <source>
        <strain evidence="5">DSM 24499</strain>
    </source>
</reference>
<protein>
    <submittedName>
        <fullName evidence="4">Glyoxylate/hydroxypyruvate reductase A</fullName>
    </submittedName>
</protein>
<dbReference type="EMBL" id="FOKV01000001">
    <property type="protein sequence ID" value="SFB91543.1"/>
    <property type="molecule type" value="Genomic_DNA"/>
</dbReference>
<gene>
    <name evidence="4" type="ORF">SAMN04487907_1011158</name>
</gene>
<dbReference type="GO" id="GO:0051287">
    <property type="term" value="F:NAD binding"/>
    <property type="evidence" value="ECO:0007669"/>
    <property type="project" value="InterPro"/>
</dbReference>
<evidence type="ECO:0000256" key="2">
    <source>
        <dbReference type="ARBA" id="ARBA00023027"/>
    </source>
</evidence>
<dbReference type="OrthoDB" id="9805416at2"/>
<proteinExistence type="predicted"/>
<name>A0A1I1F310_9FLAO</name>
<dbReference type="SUPFAM" id="SSF52283">
    <property type="entry name" value="Formate/glycerate dehydrogenase catalytic domain-like"/>
    <property type="match status" value="1"/>
</dbReference>
<dbReference type="Pfam" id="PF02826">
    <property type="entry name" value="2-Hacid_dh_C"/>
    <property type="match status" value="1"/>
</dbReference>
<dbReference type="PANTHER" id="PTHR43333">
    <property type="entry name" value="2-HACID_DH_C DOMAIN-CONTAINING PROTEIN"/>
    <property type="match status" value="1"/>
</dbReference>
<dbReference type="STRING" id="1334022.SAMN04487907_1011158"/>
<dbReference type="PANTHER" id="PTHR43333:SF1">
    <property type="entry name" value="D-ISOMER SPECIFIC 2-HYDROXYACID DEHYDROGENASE NAD-BINDING DOMAIN-CONTAINING PROTEIN"/>
    <property type="match status" value="1"/>
</dbReference>
<dbReference type="InterPro" id="IPR036291">
    <property type="entry name" value="NAD(P)-bd_dom_sf"/>
</dbReference>
<dbReference type="SUPFAM" id="SSF51735">
    <property type="entry name" value="NAD(P)-binding Rossmann-fold domains"/>
    <property type="match status" value="1"/>
</dbReference>
<evidence type="ECO:0000313" key="5">
    <source>
        <dbReference type="Proteomes" id="UP000199438"/>
    </source>
</evidence>
<dbReference type="Proteomes" id="UP000199438">
    <property type="component" value="Unassembled WGS sequence"/>
</dbReference>
<dbReference type="AlphaFoldDB" id="A0A1I1F310"/>
<dbReference type="GO" id="GO:0016616">
    <property type="term" value="F:oxidoreductase activity, acting on the CH-OH group of donors, NAD or NADP as acceptor"/>
    <property type="evidence" value="ECO:0007669"/>
    <property type="project" value="UniProtKB-ARBA"/>
</dbReference>
<dbReference type="InterPro" id="IPR006140">
    <property type="entry name" value="D-isomer_DH_NAD-bd"/>
</dbReference>
<dbReference type="Gene3D" id="3.40.50.720">
    <property type="entry name" value="NAD(P)-binding Rossmann-like Domain"/>
    <property type="match status" value="2"/>
</dbReference>
<accession>A0A1I1F310</accession>
<dbReference type="RefSeq" id="WP_092540379.1">
    <property type="nucleotide sequence ID" value="NZ_FOKV01000001.1"/>
</dbReference>
<keyword evidence="1" id="KW-0560">Oxidoreductase</keyword>
<organism evidence="4 5">
    <name type="scientific">Zunongwangia mangrovi</name>
    <dbReference type="NCBI Taxonomy" id="1334022"/>
    <lineage>
        <taxon>Bacteria</taxon>
        <taxon>Pseudomonadati</taxon>
        <taxon>Bacteroidota</taxon>
        <taxon>Flavobacteriia</taxon>
        <taxon>Flavobacteriales</taxon>
        <taxon>Flavobacteriaceae</taxon>
        <taxon>Zunongwangia</taxon>
    </lineage>
</organism>
<keyword evidence="2" id="KW-0520">NAD</keyword>
<sequence length="309" mass="34963">MSVLVVAPGRDVSHWVETLKSQHPGMNVYVYPEDHDTEEVEFAISWKHPRGLFKNYPNLKVVASMGAGVDHITSDPEFPEGVKITRVVDEQLTSDLSEFVLALVMNHTRHLSAYKHQEKDSNWNVLKYCRNSDMKIGVMGMGVIGTATAQLLAKNNFKVSGWSRTEKDCEDITSYHGDNSLDDFLQESEILICLLPLTEETNGILNKELFEKLPKGAYVINVGRGEHLEENDLIEMIDSGHLAGAALDVFKEEPLPEDHAFWKHERISITPHTASLTEAESVVPQIVENYERFQDDEELKNLVEQDRGY</sequence>
<keyword evidence="4" id="KW-0670">Pyruvate</keyword>
<evidence type="ECO:0000259" key="3">
    <source>
        <dbReference type="Pfam" id="PF02826"/>
    </source>
</evidence>
<evidence type="ECO:0000256" key="1">
    <source>
        <dbReference type="ARBA" id="ARBA00023002"/>
    </source>
</evidence>
<dbReference type="CDD" id="cd12164">
    <property type="entry name" value="GDH_like_2"/>
    <property type="match status" value="1"/>
</dbReference>
<evidence type="ECO:0000313" key="4">
    <source>
        <dbReference type="EMBL" id="SFB91543.1"/>
    </source>
</evidence>
<keyword evidence="5" id="KW-1185">Reference proteome</keyword>
<dbReference type="InterPro" id="IPR029753">
    <property type="entry name" value="D-isomer_DH_CS"/>
</dbReference>
<feature type="domain" description="D-isomer specific 2-hydroxyacid dehydrogenase NAD-binding" evidence="3">
    <location>
        <begin position="101"/>
        <end position="274"/>
    </location>
</feature>